<comment type="cofactor">
    <cofactor evidence="1">
        <name>Mg(2+)</name>
        <dbReference type="ChEBI" id="CHEBI:18420"/>
    </cofactor>
</comment>
<reference evidence="5 6" key="1">
    <citation type="journal article" date="2017" name="ISME J.">
        <title>Energy and carbon metabolisms in a deep terrestrial subsurface fluid microbial community.</title>
        <authorList>
            <person name="Momper L."/>
            <person name="Jungbluth S.P."/>
            <person name="Lee M.D."/>
            <person name="Amend J.P."/>
        </authorList>
    </citation>
    <scope>NUCLEOTIDE SEQUENCE [LARGE SCALE GENOMIC DNA]</scope>
    <source>
        <strain evidence="5">SURF_17</strain>
    </source>
</reference>
<dbReference type="Gene3D" id="3.20.20.120">
    <property type="entry name" value="Enolase-like C-terminal domain"/>
    <property type="match status" value="1"/>
</dbReference>
<name>A0A419EXJ4_9BACT</name>
<dbReference type="InterPro" id="IPR029065">
    <property type="entry name" value="Enolase_C-like"/>
</dbReference>
<dbReference type="AlphaFoldDB" id="A0A419EXJ4"/>
<dbReference type="Gene3D" id="3.30.390.10">
    <property type="entry name" value="Enolase-like, N-terminal domain"/>
    <property type="match status" value="1"/>
</dbReference>
<dbReference type="Pfam" id="PF13378">
    <property type="entry name" value="MR_MLE_C"/>
    <property type="match status" value="1"/>
</dbReference>
<evidence type="ECO:0000313" key="6">
    <source>
        <dbReference type="Proteomes" id="UP000285961"/>
    </source>
</evidence>
<dbReference type="Pfam" id="PF02746">
    <property type="entry name" value="MR_MLE_N"/>
    <property type="match status" value="1"/>
</dbReference>
<keyword evidence="3" id="KW-0460">Magnesium</keyword>
<dbReference type="InterPro" id="IPR013341">
    <property type="entry name" value="Mandelate_racemase_N_dom"/>
</dbReference>
<dbReference type="SUPFAM" id="SSF51604">
    <property type="entry name" value="Enolase C-terminal domain-like"/>
    <property type="match status" value="1"/>
</dbReference>
<dbReference type="PANTHER" id="PTHR13794">
    <property type="entry name" value="ENOLASE SUPERFAMILY, MANDELATE RACEMASE"/>
    <property type="match status" value="1"/>
</dbReference>
<dbReference type="InterPro" id="IPR013342">
    <property type="entry name" value="Mandelate_racemase_C"/>
</dbReference>
<sequence>MKIEHIEFYHVSIPLDEPFMLSWVPGYPMTENQFILVRMTTDDGIVGESAGISIGETYASYGPTISSFIVGRDPFDVEGFLNMLEVEGTMGLRLAWLEPAFWDIMGKACGQPVYRLLGGGNNRIRAYYSTGELREPNRRADDLIQMRERGFKAVKLRFHNLDWREDMKVVEKAREVIGDSMEIMVDANQAMRYEILQPGPRWDLKTATDVARALEEYDAYWLEEPLDRGDYEGMRELRQRTSIRIAGGEINWRLQEFATLVQSRCLDILQPDAAYVGGISTTKKIAALAQASGLGFEPHTWGNGISLLINMQVMASSLQCKFCEFPYDPPSWTLEGRDGILAEPIDIDSEGFVHVPEKPGLGFVIDEEKLKKYGRKVFEF</sequence>
<gene>
    <name evidence="5" type="ORF">C4532_10450</name>
</gene>
<evidence type="ECO:0000259" key="4">
    <source>
        <dbReference type="SMART" id="SM00922"/>
    </source>
</evidence>
<evidence type="ECO:0000256" key="1">
    <source>
        <dbReference type="ARBA" id="ARBA00001946"/>
    </source>
</evidence>
<dbReference type="Proteomes" id="UP000285961">
    <property type="component" value="Unassembled WGS sequence"/>
</dbReference>
<dbReference type="SFLD" id="SFLDG00179">
    <property type="entry name" value="mandelate_racemase"/>
    <property type="match status" value="1"/>
</dbReference>
<evidence type="ECO:0000256" key="3">
    <source>
        <dbReference type="ARBA" id="ARBA00022842"/>
    </source>
</evidence>
<dbReference type="SMART" id="SM00922">
    <property type="entry name" value="MR_MLE"/>
    <property type="match status" value="1"/>
</dbReference>
<proteinExistence type="predicted"/>
<dbReference type="GO" id="GO:0000287">
    <property type="term" value="F:magnesium ion binding"/>
    <property type="evidence" value="ECO:0007669"/>
    <property type="project" value="TreeGrafter"/>
</dbReference>
<dbReference type="SUPFAM" id="SSF54826">
    <property type="entry name" value="Enolase N-terminal domain-like"/>
    <property type="match status" value="1"/>
</dbReference>
<organism evidence="5 6">
    <name type="scientific">Candidatus Abyssobacteria bacterium SURF_17</name>
    <dbReference type="NCBI Taxonomy" id="2093361"/>
    <lineage>
        <taxon>Bacteria</taxon>
        <taxon>Pseudomonadati</taxon>
        <taxon>Candidatus Hydrogenedentota</taxon>
        <taxon>Candidatus Abyssobacteria</taxon>
    </lineage>
</organism>
<comment type="caution">
    <text evidence="5">The sequence shown here is derived from an EMBL/GenBank/DDBJ whole genome shotgun (WGS) entry which is preliminary data.</text>
</comment>
<feature type="domain" description="Mandelate racemase/muconate lactonizing enzyme C-terminal" evidence="4">
    <location>
        <begin position="136"/>
        <end position="244"/>
    </location>
</feature>
<accession>A0A419EXJ4</accession>
<dbReference type="CDD" id="cd03316">
    <property type="entry name" value="MR_like"/>
    <property type="match status" value="1"/>
</dbReference>
<dbReference type="EMBL" id="QZKI01000079">
    <property type="protein sequence ID" value="RJP69692.1"/>
    <property type="molecule type" value="Genomic_DNA"/>
</dbReference>
<dbReference type="PANTHER" id="PTHR13794:SF58">
    <property type="entry name" value="MITOCHONDRIAL ENOLASE SUPERFAMILY MEMBER 1"/>
    <property type="match status" value="1"/>
</dbReference>
<dbReference type="InterPro" id="IPR036849">
    <property type="entry name" value="Enolase-like_C_sf"/>
</dbReference>
<dbReference type="InterPro" id="IPR029017">
    <property type="entry name" value="Enolase-like_N"/>
</dbReference>
<dbReference type="InterPro" id="IPR046945">
    <property type="entry name" value="RHMD-like"/>
</dbReference>
<dbReference type="SFLD" id="SFLDS00001">
    <property type="entry name" value="Enolase"/>
    <property type="match status" value="1"/>
</dbReference>
<dbReference type="GO" id="GO:0016052">
    <property type="term" value="P:carbohydrate catabolic process"/>
    <property type="evidence" value="ECO:0007669"/>
    <property type="project" value="TreeGrafter"/>
</dbReference>
<protein>
    <submittedName>
        <fullName evidence="5">Mandelate racemase/muconate lactonizing enzyme family protein</fullName>
    </submittedName>
</protein>
<evidence type="ECO:0000313" key="5">
    <source>
        <dbReference type="EMBL" id="RJP69692.1"/>
    </source>
</evidence>
<dbReference type="GO" id="GO:0016836">
    <property type="term" value="F:hydro-lyase activity"/>
    <property type="evidence" value="ECO:0007669"/>
    <property type="project" value="TreeGrafter"/>
</dbReference>
<keyword evidence="2" id="KW-0479">Metal-binding</keyword>
<evidence type="ECO:0000256" key="2">
    <source>
        <dbReference type="ARBA" id="ARBA00022723"/>
    </source>
</evidence>